<evidence type="ECO:0000313" key="1">
    <source>
        <dbReference type="EMBL" id="EZA60671.1"/>
    </source>
</evidence>
<gene>
    <name evidence="1" type="ORF">X777_14277</name>
</gene>
<reference evidence="1 2" key="1">
    <citation type="journal article" date="2014" name="Curr. Biol.">
        <title>The genome of the clonal raider ant Cerapachys biroi.</title>
        <authorList>
            <person name="Oxley P.R."/>
            <person name="Ji L."/>
            <person name="Fetter-Pruneda I."/>
            <person name="McKenzie S.K."/>
            <person name="Li C."/>
            <person name="Hu H."/>
            <person name="Zhang G."/>
            <person name="Kronauer D.J."/>
        </authorList>
    </citation>
    <scope>NUCLEOTIDE SEQUENCE [LARGE SCALE GENOMIC DNA]</scope>
</reference>
<name>A0A026WY65_OOCBI</name>
<dbReference type="Gene3D" id="3.30.900.20">
    <property type="match status" value="1"/>
</dbReference>
<sequence length="161" mass="18595">MPLCARKCAISVVDCVKLLLQISQRNLFELSVSLFFLNVRAILECEEFQEAMSAPLGVTNTFIMLKKSDRNSVSDYFLPKPQYTPPTETTRLDCFKIKLCHDNQVDIPCTCRTLIKIYHDSCKTDSENETDVQCSQYNGSTQSLYQWYQSKQVIRGFKFYS</sequence>
<evidence type="ECO:0000313" key="2">
    <source>
        <dbReference type="Proteomes" id="UP000053097"/>
    </source>
</evidence>
<accession>A0A026WY65</accession>
<organism evidence="1 2">
    <name type="scientific">Ooceraea biroi</name>
    <name type="common">Clonal raider ant</name>
    <name type="synonym">Cerapachys biroi</name>
    <dbReference type="NCBI Taxonomy" id="2015173"/>
    <lineage>
        <taxon>Eukaryota</taxon>
        <taxon>Metazoa</taxon>
        <taxon>Ecdysozoa</taxon>
        <taxon>Arthropoda</taxon>
        <taxon>Hexapoda</taxon>
        <taxon>Insecta</taxon>
        <taxon>Pterygota</taxon>
        <taxon>Neoptera</taxon>
        <taxon>Endopterygota</taxon>
        <taxon>Hymenoptera</taxon>
        <taxon>Apocrita</taxon>
        <taxon>Aculeata</taxon>
        <taxon>Formicoidea</taxon>
        <taxon>Formicidae</taxon>
        <taxon>Dorylinae</taxon>
        <taxon>Ooceraea</taxon>
    </lineage>
</organism>
<dbReference type="InterPro" id="IPR053729">
    <property type="entry name" value="MAD2L1BP_domain_sf"/>
</dbReference>
<dbReference type="EMBL" id="KK107072">
    <property type="protein sequence ID" value="EZA60671.1"/>
    <property type="molecule type" value="Genomic_DNA"/>
</dbReference>
<protein>
    <submittedName>
        <fullName evidence="1">Uncharacterized protein</fullName>
    </submittedName>
</protein>
<dbReference type="Proteomes" id="UP000053097">
    <property type="component" value="Unassembled WGS sequence"/>
</dbReference>
<dbReference type="AlphaFoldDB" id="A0A026WY65"/>
<keyword evidence="2" id="KW-1185">Reference proteome</keyword>
<dbReference type="OrthoDB" id="6334764at2759"/>
<proteinExistence type="predicted"/>